<dbReference type="InterPro" id="IPR014729">
    <property type="entry name" value="Rossmann-like_a/b/a_fold"/>
</dbReference>
<dbReference type="Gene3D" id="3.40.50.620">
    <property type="entry name" value="HUPs"/>
    <property type="match status" value="1"/>
</dbReference>
<name>A0A9Q9MI77_9ACTN</name>
<dbReference type="KEGG" id="daur:Daura_28260"/>
<dbReference type="EMBL" id="CP073767">
    <property type="protein sequence ID" value="UWZ50712.1"/>
    <property type="molecule type" value="Genomic_DNA"/>
</dbReference>
<comment type="similarity">
    <text evidence="1">Belongs to the universal stress protein A family.</text>
</comment>
<organism evidence="3 4">
    <name type="scientific">Dactylosporangium aurantiacum</name>
    <dbReference type="NCBI Taxonomy" id="35754"/>
    <lineage>
        <taxon>Bacteria</taxon>
        <taxon>Bacillati</taxon>
        <taxon>Actinomycetota</taxon>
        <taxon>Actinomycetes</taxon>
        <taxon>Micromonosporales</taxon>
        <taxon>Micromonosporaceae</taxon>
        <taxon>Dactylosporangium</taxon>
    </lineage>
</organism>
<accession>A0A9Q9MI77</accession>
<dbReference type="AlphaFoldDB" id="A0A9Q9MI77"/>
<evidence type="ECO:0000313" key="4">
    <source>
        <dbReference type="Proteomes" id="UP001058003"/>
    </source>
</evidence>
<dbReference type="Proteomes" id="UP001058003">
    <property type="component" value="Chromosome"/>
</dbReference>
<protein>
    <submittedName>
        <fullName evidence="3">Universal stress protein</fullName>
    </submittedName>
</protein>
<dbReference type="InterPro" id="IPR006015">
    <property type="entry name" value="Universal_stress_UspA"/>
</dbReference>
<reference evidence="3" key="1">
    <citation type="submission" date="2021-04" db="EMBL/GenBank/DDBJ databases">
        <title>Dactylosporangium aurantiacum NRRL B-8018 full assembly.</title>
        <authorList>
            <person name="Hartkoorn R.C."/>
            <person name="Beaudoing E."/>
            <person name="Hot D."/>
        </authorList>
    </citation>
    <scope>NUCLEOTIDE SEQUENCE</scope>
    <source>
        <strain evidence="3">NRRL B-8018</strain>
    </source>
</reference>
<evidence type="ECO:0000256" key="1">
    <source>
        <dbReference type="ARBA" id="ARBA00008791"/>
    </source>
</evidence>
<dbReference type="Pfam" id="PF00582">
    <property type="entry name" value="Usp"/>
    <property type="match status" value="1"/>
</dbReference>
<dbReference type="PRINTS" id="PR01438">
    <property type="entry name" value="UNVRSLSTRESS"/>
</dbReference>
<gene>
    <name evidence="3" type="ORF">Daura_28260</name>
</gene>
<proteinExistence type="inferred from homology"/>
<dbReference type="SUPFAM" id="SSF52402">
    <property type="entry name" value="Adenine nucleotide alpha hydrolases-like"/>
    <property type="match status" value="1"/>
</dbReference>
<feature type="domain" description="UspA" evidence="2">
    <location>
        <begin position="26"/>
        <end position="115"/>
    </location>
</feature>
<evidence type="ECO:0000313" key="3">
    <source>
        <dbReference type="EMBL" id="UWZ50712.1"/>
    </source>
</evidence>
<dbReference type="InterPro" id="IPR006016">
    <property type="entry name" value="UspA"/>
</dbReference>
<keyword evidence="4" id="KW-1185">Reference proteome</keyword>
<dbReference type="RefSeq" id="WP_052387010.1">
    <property type="nucleotide sequence ID" value="NZ_CP073767.1"/>
</dbReference>
<sequence>MPTRLLFGYDGSPAASAARTLLAATVQEGEAADEAAGPLPVGDRVAERLWVPGDHTRHGLHGRSVAAALAGCARRGGAAVLVVGSRGRSAVREMLFGSVAMAALHHGHQPVLVVHPAVSPDRPELAASTAASPFTAP</sequence>
<evidence type="ECO:0000259" key="2">
    <source>
        <dbReference type="Pfam" id="PF00582"/>
    </source>
</evidence>